<evidence type="ECO:0000256" key="3">
    <source>
        <dbReference type="ARBA" id="ARBA00023163"/>
    </source>
</evidence>
<keyword evidence="2" id="KW-0238">DNA-binding</keyword>
<dbReference type="EMBL" id="JAEEGC010000026">
    <property type="protein sequence ID" value="MBV7272511.1"/>
    <property type="molecule type" value="Genomic_DNA"/>
</dbReference>
<dbReference type="Pfam" id="PF01047">
    <property type="entry name" value="MarR"/>
    <property type="match status" value="1"/>
</dbReference>
<proteinExistence type="predicted"/>
<sequence>MCKNPVDVLAENLITFLPVMIKKIIKFDTAPIKMPPLNQLMVLGLLQEEGSSSISELCKNLTISRPQMTIVIDKLVDLDLVYRVHNESDRRTININVTEKGKKYCLEISEMVKENLKSKLMNLSQEDLSILLRSIDVAKNIFKKLE</sequence>
<dbReference type="AlphaFoldDB" id="A0A949WQA6"/>
<protein>
    <submittedName>
        <fullName evidence="5">MarR family transcriptional regulator</fullName>
    </submittedName>
</protein>
<dbReference type="RefSeq" id="WP_218319546.1">
    <property type="nucleotide sequence ID" value="NZ_JAEEGC010000026.1"/>
</dbReference>
<dbReference type="InterPro" id="IPR000835">
    <property type="entry name" value="HTH_MarR-typ"/>
</dbReference>
<dbReference type="Proteomes" id="UP000694308">
    <property type="component" value="Unassembled WGS sequence"/>
</dbReference>
<accession>A0A949WQA6</accession>
<evidence type="ECO:0000259" key="4">
    <source>
        <dbReference type="PROSITE" id="PS50995"/>
    </source>
</evidence>
<dbReference type="PROSITE" id="PS50995">
    <property type="entry name" value="HTH_MARR_2"/>
    <property type="match status" value="1"/>
</dbReference>
<evidence type="ECO:0000256" key="2">
    <source>
        <dbReference type="ARBA" id="ARBA00023125"/>
    </source>
</evidence>
<keyword evidence="1" id="KW-0805">Transcription regulation</keyword>
<reference evidence="5" key="1">
    <citation type="submission" date="2020-12" db="EMBL/GenBank/DDBJ databases">
        <title>Clostridium thailandense sp. nov., a novel acetogenic bacterium isolated from peat land soil in Thailand.</title>
        <authorList>
            <person name="Chaikitkaew S."/>
            <person name="Birkeland N.K."/>
        </authorList>
    </citation>
    <scope>NUCLEOTIDE SEQUENCE</scope>
    <source>
        <strain evidence="5">PL3</strain>
    </source>
</reference>
<feature type="domain" description="HTH marR-type" evidence="4">
    <location>
        <begin position="1"/>
        <end position="146"/>
    </location>
</feature>
<dbReference type="GO" id="GO:0003677">
    <property type="term" value="F:DNA binding"/>
    <property type="evidence" value="ECO:0007669"/>
    <property type="project" value="UniProtKB-KW"/>
</dbReference>
<keyword evidence="6" id="KW-1185">Reference proteome</keyword>
<dbReference type="PANTHER" id="PTHR42756:SF1">
    <property type="entry name" value="TRANSCRIPTIONAL REPRESSOR OF EMRAB OPERON"/>
    <property type="match status" value="1"/>
</dbReference>
<dbReference type="SMART" id="SM00347">
    <property type="entry name" value="HTH_MARR"/>
    <property type="match status" value="1"/>
</dbReference>
<comment type="caution">
    <text evidence="5">The sequence shown here is derived from an EMBL/GenBank/DDBJ whole genome shotgun (WGS) entry which is preliminary data.</text>
</comment>
<organism evidence="5 6">
    <name type="scientific">Clostridium thailandense</name>
    <dbReference type="NCBI Taxonomy" id="2794346"/>
    <lineage>
        <taxon>Bacteria</taxon>
        <taxon>Bacillati</taxon>
        <taxon>Bacillota</taxon>
        <taxon>Clostridia</taxon>
        <taxon>Eubacteriales</taxon>
        <taxon>Clostridiaceae</taxon>
        <taxon>Clostridium</taxon>
    </lineage>
</organism>
<evidence type="ECO:0000313" key="6">
    <source>
        <dbReference type="Proteomes" id="UP000694308"/>
    </source>
</evidence>
<evidence type="ECO:0000313" key="5">
    <source>
        <dbReference type="EMBL" id="MBV7272511.1"/>
    </source>
</evidence>
<dbReference type="GO" id="GO:0003700">
    <property type="term" value="F:DNA-binding transcription factor activity"/>
    <property type="evidence" value="ECO:0007669"/>
    <property type="project" value="InterPro"/>
</dbReference>
<gene>
    <name evidence="5" type="ORF">I6U48_06220</name>
</gene>
<dbReference type="PANTHER" id="PTHR42756">
    <property type="entry name" value="TRANSCRIPTIONAL REGULATOR, MARR"/>
    <property type="match status" value="1"/>
</dbReference>
<evidence type="ECO:0000256" key="1">
    <source>
        <dbReference type="ARBA" id="ARBA00023015"/>
    </source>
</evidence>
<keyword evidence="3" id="KW-0804">Transcription</keyword>
<name>A0A949WQA6_9CLOT</name>